<feature type="chain" id="PRO_5039128866" evidence="1">
    <location>
        <begin position="19"/>
        <end position="346"/>
    </location>
</feature>
<accession>A0A943DAX5</accession>
<sequence length="346" mass="35180">MKKAVSLMMAAAMTMGLAACGSSASTDTAASTADAASTTEAAESTADSAAAADGKVYNVGICQLVQHEALDAATQGFKDALVEKLGEGNVKFDEQNASGDSANCATIVNGFVSNGVDLILANATAPLQAAAQATADIPVLGTSITDYATALDISDWTGTVGNNISGTSDLAPLDQQAAMIKELFPDAKSVGLLYCSAEPNSVYQCDVIEGYLTEEGYTVARYAFTDTNDVTSVAQSAADNSDVIYIPTDNTAASNTEAIANVVLPAQVPVVAGEEGICSGCGAATLSISYYDQGYATGEMAAKILAEGADISTMPVEFAPNVTKKYNAANCEALGITPPDDYVAIG</sequence>
<keyword evidence="1" id="KW-0732">Signal</keyword>
<name>A0A943DAX5_9FIRM</name>
<dbReference type="EMBL" id="JAGZGG010000001">
    <property type="protein sequence ID" value="MBS5330912.1"/>
    <property type="molecule type" value="Genomic_DNA"/>
</dbReference>
<dbReference type="CDD" id="cd06325">
    <property type="entry name" value="PBP1_ABC_unchar_transporter"/>
    <property type="match status" value="1"/>
</dbReference>
<dbReference type="AlphaFoldDB" id="A0A943DAX5"/>
<gene>
    <name evidence="2" type="ORF">KHY36_00045</name>
</gene>
<proteinExistence type="predicted"/>
<feature type="signal peptide" evidence="1">
    <location>
        <begin position="1"/>
        <end position="18"/>
    </location>
</feature>
<dbReference type="InterPro" id="IPR007487">
    <property type="entry name" value="ABC_transpt-TYRBP-like"/>
</dbReference>
<dbReference type="PROSITE" id="PS51257">
    <property type="entry name" value="PROKAR_LIPOPROTEIN"/>
    <property type="match status" value="1"/>
</dbReference>
<evidence type="ECO:0000313" key="3">
    <source>
        <dbReference type="Proteomes" id="UP000759273"/>
    </source>
</evidence>
<dbReference type="SUPFAM" id="SSF53822">
    <property type="entry name" value="Periplasmic binding protein-like I"/>
    <property type="match status" value="1"/>
</dbReference>
<dbReference type="PANTHER" id="PTHR35271">
    <property type="entry name" value="ABC TRANSPORTER, SUBSTRATE-BINDING LIPOPROTEIN-RELATED"/>
    <property type="match status" value="1"/>
</dbReference>
<dbReference type="Proteomes" id="UP000759273">
    <property type="component" value="Unassembled WGS sequence"/>
</dbReference>
<dbReference type="Gene3D" id="3.40.50.2300">
    <property type="match status" value="2"/>
</dbReference>
<reference evidence="2" key="1">
    <citation type="submission" date="2021-02" db="EMBL/GenBank/DDBJ databases">
        <title>Infant gut strain persistence is associated with maternal origin, phylogeny, and functional potential including surface adhesion and iron acquisition.</title>
        <authorList>
            <person name="Lou Y.C."/>
        </authorList>
    </citation>
    <scope>NUCLEOTIDE SEQUENCE</scope>
    <source>
        <strain evidence="2">L3_101_000M1_dasL3_101_000M1_concoct_87</strain>
    </source>
</reference>
<dbReference type="PANTHER" id="PTHR35271:SF1">
    <property type="entry name" value="ABC TRANSPORTER, SUBSTRATE-BINDING LIPOPROTEIN"/>
    <property type="match status" value="1"/>
</dbReference>
<evidence type="ECO:0000313" key="2">
    <source>
        <dbReference type="EMBL" id="MBS5330912.1"/>
    </source>
</evidence>
<comment type="caution">
    <text evidence="2">The sequence shown here is derived from an EMBL/GenBank/DDBJ whole genome shotgun (WGS) entry which is preliminary data.</text>
</comment>
<dbReference type="InterPro" id="IPR028082">
    <property type="entry name" value="Peripla_BP_I"/>
</dbReference>
<evidence type="ECO:0000256" key="1">
    <source>
        <dbReference type="SAM" id="SignalP"/>
    </source>
</evidence>
<organism evidence="2 3">
    <name type="scientific">Subdoligranulum variabile</name>
    <dbReference type="NCBI Taxonomy" id="214851"/>
    <lineage>
        <taxon>Bacteria</taxon>
        <taxon>Bacillati</taxon>
        <taxon>Bacillota</taxon>
        <taxon>Clostridia</taxon>
        <taxon>Eubacteriales</taxon>
        <taxon>Oscillospiraceae</taxon>
        <taxon>Subdoligranulum</taxon>
    </lineage>
</organism>
<protein>
    <submittedName>
        <fullName evidence="2">ABC transporter substrate-binding protein</fullName>
    </submittedName>
</protein>
<dbReference type="Pfam" id="PF04392">
    <property type="entry name" value="ABC_sub_bind"/>
    <property type="match status" value="1"/>
</dbReference>